<keyword evidence="1" id="KW-0472">Membrane</keyword>
<reference evidence="2 3" key="1">
    <citation type="submission" date="2016-11" db="EMBL/GenBank/DDBJ databases">
        <authorList>
            <person name="Jaros S."/>
            <person name="Januszkiewicz K."/>
            <person name="Wedrychowicz H."/>
        </authorList>
    </citation>
    <scope>NUCLEOTIDE SEQUENCE [LARGE SCALE GENOMIC DNA]</scope>
    <source>
        <strain evidence="2 3">DSM 24574</strain>
    </source>
</reference>
<evidence type="ECO:0000313" key="2">
    <source>
        <dbReference type="EMBL" id="SHH63547.1"/>
    </source>
</evidence>
<proteinExistence type="predicted"/>
<dbReference type="STRING" id="947013.SAMN04488109_4749"/>
<dbReference type="Proteomes" id="UP000184212">
    <property type="component" value="Unassembled WGS sequence"/>
</dbReference>
<name>A0A1M5UKQ6_9BACT</name>
<keyword evidence="1" id="KW-0812">Transmembrane</keyword>
<evidence type="ECO:0000313" key="3">
    <source>
        <dbReference type="Proteomes" id="UP000184212"/>
    </source>
</evidence>
<gene>
    <name evidence="2" type="ORF">SAMN04488109_4749</name>
</gene>
<keyword evidence="3" id="KW-1185">Reference proteome</keyword>
<dbReference type="RefSeq" id="WP_073139004.1">
    <property type="nucleotide sequence ID" value="NZ_FQWQ01000003.1"/>
</dbReference>
<dbReference type="AlphaFoldDB" id="A0A1M5UKQ6"/>
<protein>
    <submittedName>
        <fullName evidence="2">Uncharacterized protein</fullName>
    </submittedName>
</protein>
<dbReference type="OrthoDB" id="9897416at2"/>
<organism evidence="2 3">
    <name type="scientific">Chryseolinea serpens</name>
    <dbReference type="NCBI Taxonomy" id="947013"/>
    <lineage>
        <taxon>Bacteria</taxon>
        <taxon>Pseudomonadati</taxon>
        <taxon>Bacteroidota</taxon>
        <taxon>Cytophagia</taxon>
        <taxon>Cytophagales</taxon>
        <taxon>Fulvivirgaceae</taxon>
        <taxon>Chryseolinea</taxon>
    </lineage>
</organism>
<dbReference type="EMBL" id="FQWQ01000003">
    <property type="protein sequence ID" value="SHH63547.1"/>
    <property type="molecule type" value="Genomic_DNA"/>
</dbReference>
<keyword evidence="1" id="KW-1133">Transmembrane helix</keyword>
<sequence length="65" mass="7415">MIKFLPILVNLVLGTMMLLLGFKVFVPKFPSEEVKAMFYKRWSAFLIIAGFVILGATAFLLIKMF</sequence>
<feature type="transmembrane region" description="Helical" evidence="1">
    <location>
        <begin position="42"/>
        <end position="62"/>
    </location>
</feature>
<feature type="transmembrane region" description="Helical" evidence="1">
    <location>
        <begin position="7"/>
        <end position="26"/>
    </location>
</feature>
<accession>A0A1M5UKQ6</accession>
<evidence type="ECO:0000256" key="1">
    <source>
        <dbReference type="SAM" id="Phobius"/>
    </source>
</evidence>